<dbReference type="RefSeq" id="XP_003671830.1">
    <property type="nucleotide sequence ID" value="XM_003671782.1"/>
</dbReference>
<dbReference type="Proteomes" id="UP000000689">
    <property type="component" value="Chromosome 9"/>
</dbReference>
<reference evidence="1 2" key="1">
    <citation type="journal article" date="2011" name="Proc. Natl. Acad. Sci. U.S.A.">
        <title>Evolutionary erosion of yeast sex chromosomes by mating-type switching accidents.</title>
        <authorList>
            <person name="Gordon J.L."/>
            <person name="Armisen D."/>
            <person name="Proux-Wera E."/>
            <person name="Oheigeartaigh S.S."/>
            <person name="Byrne K.P."/>
            <person name="Wolfe K.H."/>
        </authorList>
    </citation>
    <scope>NUCLEOTIDE SEQUENCE [LARGE SCALE GENOMIC DNA]</scope>
    <source>
        <strain evidence="2">ATCC 10597 / BCRC 20456 / CBS 421 / NBRC 0211 / NRRL Y-12639</strain>
    </source>
</reference>
<accession>G0WFM6</accession>
<evidence type="ECO:0000313" key="2">
    <source>
        <dbReference type="Proteomes" id="UP000000689"/>
    </source>
</evidence>
<gene>
    <name evidence="1" type="primary">NDAI0I00180</name>
    <name evidence="1" type="ordered locus">NDAI_0I00180</name>
</gene>
<dbReference type="GeneID" id="11496145"/>
<sequence length="126" mass="15061">MLTSETVREQTIRFQQDPLASNEDYSILKHHREHLNRKLEQQQHFTKKLLLLYSKITESNDFEEFIDTLKTNEPLLKEIFTLEGYKKRSRSISNSMEIDWFKYGLDITEYIANNDELLSLYNNGLL</sequence>
<dbReference type="GO" id="GO:0045944">
    <property type="term" value="P:positive regulation of transcription by RNA polymerase II"/>
    <property type="evidence" value="ECO:0007669"/>
    <property type="project" value="EnsemblFungi"/>
</dbReference>
<dbReference type="HOGENOM" id="CLU_152070_0_0_1"/>
<dbReference type="GO" id="GO:0140671">
    <property type="term" value="C:ADA complex"/>
    <property type="evidence" value="ECO:0007669"/>
    <property type="project" value="EnsemblFungi"/>
</dbReference>
<keyword evidence="2" id="KW-1185">Reference proteome</keyword>
<name>G0WFM6_NAUDC</name>
<evidence type="ECO:0000313" key="1">
    <source>
        <dbReference type="EMBL" id="CCD26587.1"/>
    </source>
</evidence>
<dbReference type="STRING" id="1071378.G0WFM6"/>
<dbReference type="OrthoDB" id="4067598at2759"/>
<dbReference type="OMA" id="DKTRNYQ"/>
<dbReference type="eggNOG" id="ENOG502S8R2">
    <property type="taxonomic scope" value="Eukaryota"/>
</dbReference>
<organism evidence="1 2">
    <name type="scientific">Naumovozyma dairenensis (strain ATCC 10597 / BCRC 20456 / CBS 421 / NBRC 0211 / NRRL Y-12639)</name>
    <name type="common">Saccharomyces dairenensis</name>
    <dbReference type="NCBI Taxonomy" id="1071378"/>
    <lineage>
        <taxon>Eukaryota</taxon>
        <taxon>Fungi</taxon>
        <taxon>Dikarya</taxon>
        <taxon>Ascomycota</taxon>
        <taxon>Saccharomycotina</taxon>
        <taxon>Saccharomycetes</taxon>
        <taxon>Saccharomycetales</taxon>
        <taxon>Saccharomycetaceae</taxon>
        <taxon>Naumovozyma</taxon>
    </lineage>
</organism>
<dbReference type="KEGG" id="ndi:NDAI_0I00180"/>
<protein>
    <submittedName>
        <fullName evidence="1">Uncharacterized protein</fullName>
    </submittedName>
</protein>
<dbReference type="EMBL" id="HE580275">
    <property type="protein sequence ID" value="CCD26587.1"/>
    <property type="molecule type" value="Genomic_DNA"/>
</dbReference>
<proteinExistence type="predicted"/>
<dbReference type="AlphaFoldDB" id="G0WFM6"/>